<evidence type="ECO:0008006" key="8">
    <source>
        <dbReference type="Google" id="ProtNLM"/>
    </source>
</evidence>
<dbReference type="GO" id="GO:0016020">
    <property type="term" value="C:membrane"/>
    <property type="evidence" value="ECO:0007669"/>
    <property type="project" value="UniProtKB-SubCell"/>
</dbReference>
<dbReference type="Proteomes" id="UP000294321">
    <property type="component" value="Chromosome"/>
</dbReference>
<evidence type="ECO:0000313" key="6">
    <source>
        <dbReference type="EMBL" id="QBP18087.1"/>
    </source>
</evidence>
<accession>A0A4P6ZKN8</accession>
<name>A0A4P6ZKN8_9LACO</name>
<dbReference type="GO" id="GO:0034257">
    <property type="term" value="F:nicotinamide riboside transmembrane transporter activity"/>
    <property type="evidence" value="ECO:0007669"/>
    <property type="project" value="InterPro"/>
</dbReference>
<evidence type="ECO:0000256" key="4">
    <source>
        <dbReference type="ARBA" id="ARBA00023136"/>
    </source>
</evidence>
<proteinExistence type="predicted"/>
<feature type="transmembrane region" description="Helical" evidence="5">
    <location>
        <begin position="97"/>
        <end position="115"/>
    </location>
</feature>
<feature type="transmembrane region" description="Helical" evidence="5">
    <location>
        <begin position="72"/>
        <end position="91"/>
    </location>
</feature>
<dbReference type="OrthoDB" id="5195560at2"/>
<evidence type="ECO:0000256" key="1">
    <source>
        <dbReference type="ARBA" id="ARBA00004141"/>
    </source>
</evidence>
<evidence type="ECO:0000313" key="7">
    <source>
        <dbReference type="Proteomes" id="UP000294321"/>
    </source>
</evidence>
<feature type="transmembrane region" description="Helical" evidence="5">
    <location>
        <begin position="12"/>
        <end position="30"/>
    </location>
</feature>
<evidence type="ECO:0000256" key="2">
    <source>
        <dbReference type="ARBA" id="ARBA00022692"/>
    </source>
</evidence>
<dbReference type="Pfam" id="PF04973">
    <property type="entry name" value="NMN_transporter"/>
    <property type="match status" value="1"/>
</dbReference>
<protein>
    <recommendedName>
        <fullName evidence="8">Nicotinamide mononucleotide transporter</fullName>
    </recommendedName>
</protein>
<feature type="transmembrane region" description="Helical" evidence="5">
    <location>
        <begin position="36"/>
        <end position="60"/>
    </location>
</feature>
<keyword evidence="7" id="KW-1185">Reference proteome</keyword>
<organism evidence="6 7">
    <name type="scientific">Acetilactobacillus jinshanensis</name>
    <dbReference type="NCBI Taxonomy" id="1720083"/>
    <lineage>
        <taxon>Bacteria</taxon>
        <taxon>Bacillati</taxon>
        <taxon>Bacillota</taxon>
        <taxon>Bacilli</taxon>
        <taxon>Lactobacillales</taxon>
        <taxon>Lactobacillaceae</taxon>
        <taxon>Acetilactobacillus</taxon>
    </lineage>
</organism>
<sequence>MLNKIAKSKGFDWLGIAIVILAAYFSGYIFENLDTITHWGGISAFVPFGIISVIASIISLMSDRLVCRIKNLGNWIGLIAVVTSGTIDYLLGNKGAIFTYPLTFIIQGWAIKTWMHSERFKAAKPLHGFRGGVIIVLILIASFSFSWWINALGFTQENWLFYTTVLVFGLSLVANIFNALKLTMQWPFWLFYNLVQLVKAFIQGNYANVGKYIYYIVNSLAGLSLWFTSRFDKEQVKS</sequence>
<gene>
    <name evidence="6" type="ORF">ELX58_02780</name>
</gene>
<keyword evidence="3 5" id="KW-1133">Transmembrane helix</keyword>
<dbReference type="RefSeq" id="WP_133441644.1">
    <property type="nucleotide sequence ID" value="NZ_CP034726.1"/>
</dbReference>
<evidence type="ECO:0000256" key="5">
    <source>
        <dbReference type="SAM" id="Phobius"/>
    </source>
</evidence>
<comment type="subcellular location">
    <subcellularLocation>
        <location evidence="1">Membrane</location>
        <topology evidence="1">Multi-pass membrane protein</topology>
    </subcellularLocation>
</comment>
<feature type="transmembrane region" description="Helical" evidence="5">
    <location>
        <begin position="212"/>
        <end position="229"/>
    </location>
</feature>
<reference evidence="7" key="1">
    <citation type="submission" date="2018-12" db="EMBL/GenBank/DDBJ databases">
        <title>A new species of lactobacillus.</title>
        <authorList>
            <person name="Jian Y."/>
            <person name="Xin L."/>
            <person name="Hong Z.J."/>
            <person name="Ming L.Z."/>
            <person name="Hong X.Z."/>
        </authorList>
    </citation>
    <scope>NUCLEOTIDE SEQUENCE [LARGE SCALE GENOMIC DNA]</scope>
    <source>
        <strain evidence="7">HSLZ-75</strain>
    </source>
</reference>
<feature type="transmembrane region" description="Helical" evidence="5">
    <location>
        <begin position="189"/>
        <end position="206"/>
    </location>
</feature>
<evidence type="ECO:0000256" key="3">
    <source>
        <dbReference type="ARBA" id="ARBA00022989"/>
    </source>
</evidence>
<feature type="transmembrane region" description="Helical" evidence="5">
    <location>
        <begin position="159"/>
        <end position="177"/>
    </location>
</feature>
<dbReference type="InterPro" id="IPR006419">
    <property type="entry name" value="NMN_transpt_PnuC"/>
</dbReference>
<feature type="transmembrane region" description="Helical" evidence="5">
    <location>
        <begin position="127"/>
        <end position="147"/>
    </location>
</feature>
<keyword evidence="2 5" id="KW-0812">Transmembrane</keyword>
<dbReference type="EMBL" id="CP034726">
    <property type="protein sequence ID" value="QBP18087.1"/>
    <property type="molecule type" value="Genomic_DNA"/>
</dbReference>
<keyword evidence="4 5" id="KW-0472">Membrane</keyword>
<dbReference type="AlphaFoldDB" id="A0A4P6ZKN8"/>
<dbReference type="KEGG" id="lji:ELX58_02780"/>